<dbReference type="HOGENOM" id="CLU_1211916_0_0_1"/>
<dbReference type="RefSeq" id="XP_002292365.1">
    <property type="nucleotide sequence ID" value="XM_002292329.1"/>
</dbReference>
<evidence type="ECO:0000313" key="1">
    <source>
        <dbReference type="EMBL" id="EED90340.1"/>
    </source>
</evidence>
<dbReference type="AlphaFoldDB" id="B8C8R6"/>
<dbReference type="PaxDb" id="35128-Thaps8223"/>
<keyword evidence="2" id="KW-1185">Reference proteome</keyword>
<proteinExistence type="predicted"/>
<organism evidence="1 2">
    <name type="scientific">Thalassiosira pseudonana</name>
    <name type="common">Marine diatom</name>
    <name type="synonym">Cyclotella nana</name>
    <dbReference type="NCBI Taxonomy" id="35128"/>
    <lineage>
        <taxon>Eukaryota</taxon>
        <taxon>Sar</taxon>
        <taxon>Stramenopiles</taxon>
        <taxon>Ochrophyta</taxon>
        <taxon>Bacillariophyta</taxon>
        <taxon>Coscinodiscophyceae</taxon>
        <taxon>Thalassiosirophycidae</taxon>
        <taxon>Thalassiosirales</taxon>
        <taxon>Thalassiosiraceae</taxon>
        <taxon>Thalassiosira</taxon>
    </lineage>
</organism>
<dbReference type="InParanoid" id="B8C8R6"/>
<reference evidence="1 2" key="2">
    <citation type="journal article" date="2008" name="Nature">
        <title>The Phaeodactylum genome reveals the evolutionary history of diatom genomes.</title>
        <authorList>
            <person name="Bowler C."/>
            <person name="Allen A.E."/>
            <person name="Badger J.H."/>
            <person name="Grimwood J."/>
            <person name="Jabbari K."/>
            <person name="Kuo A."/>
            <person name="Maheswari U."/>
            <person name="Martens C."/>
            <person name="Maumus F."/>
            <person name="Otillar R.P."/>
            <person name="Rayko E."/>
            <person name="Salamov A."/>
            <person name="Vandepoele K."/>
            <person name="Beszteri B."/>
            <person name="Gruber A."/>
            <person name="Heijde M."/>
            <person name="Katinka M."/>
            <person name="Mock T."/>
            <person name="Valentin K."/>
            <person name="Verret F."/>
            <person name="Berges J.A."/>
            <person name="Brownlee C."/>
            <person name="Cadoret J.P."/>
            <person name="Chiovitti A."/>
            <person name="Choi C.J."/>
            <person name="Coesel S."/>
            <person name="De Martino A."/>
            <person name="Detter J.C."/>
            <person name="Durkin C."/>
            <person name="Falciatore A."/>
            <person name="Fournet J."/>
            <person name="Haruta M."/>
            <person name="Huysman M.J."/>
            <person name="Jenkins B.D."/>
            <person name="Jiroutova K."/>
            <person name="Jorgensen R.E."/>
            <person name="Joubert Y."/>
            <person name="Kaplan A."/>
            <person name="Kroger N."/>
            <person name="Kroth P.G."/>
            <person name="La Roche J."/>
            <person name="Lindquist E."/>
            <person name="Lommer M."/>
            <person name="Martin-Jezequel V."/>
            <person name="Lopez P.J."/>
            <person name="Lucas S."/>
            <person name="Mangogna M."/>
            <person name="McGinnis K."/>
            <person name="Medlin L.K."/>
            <person name="Montsant A."/>
            <person name="Oudot-Le Secq M.P."/>
            <person name="Napoli C."/>
            <person name="Obornik M."/>
            <person name="Parker M.S."/>
            <person name="Petit J.L."/>
            <person name="Porcel B.M."/>
            <person name="Poulsen N."/>
            <person name="Robison M."/>
            <person name="Rychlewski L."/>
            <person name="Rynearson T.A."/>
            <person name="Schmutz J."/>
            <person name="Shapiro H."/>
            <person name="Siaut M."/>
            <person name="Stanley M."/>
            <person name="Sussman M.R."/>
            <person name="Taylor A.R."/>
            <person name="Vardi A."/>
            <person name="von Dassow P."/>
            <person name="Vyverman W."/>
            <person name="Willis A."/>
            <person name="Wyrwicz L.S."/>
            <person name="Rokhsar D.S."/>
            <person name="Weissenbach J."/>
            <person name="Armbrust E.V."/>
            <person name="Green B.R."/>
            <person name="Van de Peer Y."/>
            <person name="Grigoriev I.V."/>
        </authorList>
    </citation>
    <scope>NUCLEOTIDE SEQUENCE [LARGE SCALE GENOMIC DNA]</scope>
    <source>
        <strain evidence="1 2">CCMP1335</strain>
    </source>
</reference>
<dbReference type="EMBL" id="CM000645">
    <property type="protein sequence ID" value="EED90340.1"/>
    <property type="molecule type" value="Genomic_DNA"/>
</dbReference>
<gene>
    <name evidence="1" type="ORF">THAPSDRAFT_8223</name>
</gene>
<protein>
    <submittedName>
        <fullName evidence="1">Uncharacterized protein</fullName>
    </submittedName>
</protein>
<dbReference type="Proteomes" id="UP000001449">
    <property type="component" value="Chromosome 9"/>
</dbReference>
<dbReference type="KEGG" id="tps:THAPSDRAFT_8223"/>
<accession>B8C8R6</accession>
<sequence>MMMNENKCIRGILKHEVPSSPRNQGKDLLEDWPINYSCNVEKQQSLPSDKASKSVSFSEMSSLFLYPLSPTYSKNKSYSKSEVNDFIRNAAMDGLRLRNFLLSYSGSGTEAIKFLLDSGKIKTEDILGIEHLILHKTAKRMSEERRFHSKALLVEQYRLVCVQGVHDPQDKLSASSLARSAIKKKQALTRAALAA</sequence>
<evidence type="ECO:0000313" key="2">
    <source>
        <dbReference type="Proteomes" id="UP000001449"/>
    </source>
</evidence>
<reference evidence="1 2" key="1">
    <citation type="journal article" date="2004" name="Science">
        <title>The genome of the diatom Thalassiosira pseudonana: ecology, evolution, and metabolism.</title>
        <authorList>
            <person name="Armbrust E.V."/>
            <person name="Berges J.A."/>
            <person name="Bowler C."/>
            <person name="Green B.R."/>
            <person name="Martinez D."/>
            <person name="Putnam N.H."/>
            <person name="Zhou S."/>
            <person name="Allen A.E."/>
            <person name="Apt K.E."/>
            <person name="Bechner M."/>
            <person name="Brzezinski M.A."/>
            <person name="Chaal B.K."/>
            <person name="Chiovitti A."/>
            <person name="Davis A.K."/>
            <person name="Demarest M.S."/>
            <person name="Detter J.C."/>
            <person name="Glavina T."/>
            <person name="Goodstein D."/>
            <person name="Hadi M.Z."/>
            <person name="Hellsten U."/>
            <person name="Hildebrand M."/>
            <person name="Jenkins B.D."/>
            <person name="Jurka J."/>
            <person name="Kapitonov V.V."/>
            <person name="Kroger N."/>
            <person name="Lau W.W."/>
            <person name="Lane T.W."/>
            <person name="Larimer F.W."/>
            <person name="Lippmeier J.C."/>
            <person name="Lucas S."/>
            <person name="Medina M."/>
            <person name="Montsant A."/>
            <person name="Obornik M."/>
            <person name="Parker M.S."/>
            <person name="Palenik B."/>
            <person name="Pazour G.J."/>
            <person name="Richardson P.M."/>
            <person name="Rynearson T.A."/>
            <person name="Saito M.A."/>
            <person name="Schwartz D.C."/>
            <person name="Thamatrakoln K."/>
            <person name="Valentin K."/>
            <person name="Vardi A."/>
            <person name="Wilkerson F.P."/>
            <person name="Rokhsar D.S."/>
        </authorList>
    </citation>
    <scope>NUCLEOTIDE SEQUENCE [LARGE SCALE GENOMIC DNA]</scope>
    <source>
        <strain evidence="1 2">CCMP1335</strain>
    </source>
</reference>
<dbReference type="GeneID" id="7446986"/>
<name>B8C8R6_THAPS</name>